<gene>
    <name evidence="2" type="ORF">TNIN_455881</name>
</gene>
<evidence type="ECO:0000256" key="1">
    <source>
        <dbReference type="SAM" id="MobiDB-lite"/>
    </source>
</evidence>
<sequence>MRPIMRRVDTAHQTPTFRSCSGEWWKLCGFPAFQHLSFKADDVVYGLRPLNDRFGDDFHRYPPYNINGNRQVIQTIDGVGDQILNEIDDAANKAPVPPPAPVPAPVPAPPETPAPVQIATPADAPAPAEIDPGFNRAVEYIPVDPGFNIKPQQP</sequence>
<reference evidence="2" key="1">
    <citation type="submission" date="2020-08" db="EMBL/GenBank/DDBJ databases">
        <title>Multicomponent nature underlies the extraordinary mechanical properties of spider dragline silk.</title>
        <authorList>
            <person name="Kono N."/>
            <person name="Nakamura H."/>
            <person name="Mori M."/>
            <person name="Yoshida Y."/>
            <person name="Ohtoshi R."/>
            <person name="Malay A.D."/>
            <person name="Moran D.A.P."/>
            <person name="Tomita M."/>
            <person name="Numata K."/>
            <person name="Arakawa K."/>
        </authorList>
    </citation>
    <scope>NUCLEOTIDE SEQUENCE</scope>
</reference>
<name>A0A8X7CF73_9ARAC</name>
<proteinExistence type="predicted"/>
<evidence type="ECO:0000313" key="2">
    <source>
        <dbReference type="EMBL" id="GFY70024.1"/>
    </source>
</evidence>
<protein>
    <submittedName>
        <fullName evidence="2">Uncharacterized protein</fullName>
    </submittedName>
</protein>
<evidence type="ECO:0000313" key="3">
    <source>
        <dbReference type="Proteomes" id="UP000886998"/>
    </source>
</evidence>
<accession>A0A8X7CF73</accession>
<feature type="compositionally biased region" description="Low complexity" evidence="1">
    <location>
        <begin position="114"/>
        <end position="127"/>
    </location>
</feature>
<organism evidence="2 3">
    <name type="scientific">Trichonephila inaurata madagascariensis</name>
    <dbReference type="NCBI Taxonomy" id="2747483"/>
    <lineage>
        <taxon>Eukaryota</taxon>
        <taxon>Metazoa</taxon>
        <taxon>Ecdysozoa</taxon>
        <taxon>Arthropoda</taxon>
        <taxon>Chelicerata</taxon>
        <taxon>Arachnida</taxon>
        <taxon>Araneae</taxon>
        <taxon>Araneomorphae</taxon>
        <taxon>Entelegynae</taxon>
        <taxon>Araneoidea</taxon>
        <taxon>Nephilidae</taxon>
        <taxon>Trichonephila</taxon>
        <taxon>Trichonephila inaurata</taxon>
    </lineage>
</organism>
<comment type="caution">
    <text evidence="2">The sequence shown here is derived from an EMBL/GenBank/DDBJ whole genome shotgun (WGS) entry which is preliminary data.</text>
</comment>
<dbReference type="EMBL" id="BMAV01017957">
    <property type="protein sequence ID" value="GFY70024.1"/>
    <property type="molecule type" value="Genomic_DNA"/>
</dbReference>
<dbReference type="AlphaFoldDB" id="A0A8X7CF73"/>
<feature type="region of interest" description="Disordered" evidence="1">
    <location>
        <begin position="92"/>
        <end position="127"/>
    </location>
</feature>
<dbReference type="Proteomes" id="UP000886998">
    <property type="component" value="Unassembled WGS sequence"/>
</dbReference>
<feature type="compositionally biased region" description="Pro residues" evidence="1">
    <location>
        <begin position="95"/>
        <end position="113"/>
    </location>
</feature>
<feature type="non-terminal residue" evidence="2">
    <location>
        <position position="1"/>
    </location>
</feature>
<keyword evidence="3" id="KW-1185">Reference proteome</keyword>